<proteinExistence type="predicted"/>
<dbReference type="Proteomes" id="UP000199239">
    <property type="component" value="Unassembled WGS sequence"/>
</dbReference>
<dbReference type="InterPro" id="IPR002491">
    <property type="entry name" value="ABC_transptr_periplasmic_BD"/>
</dbReference>
<accession>A0A1I6VB40</accession>
<feature type="chain" id="PRO_5011699870" evidence="1">
    <location>
        <begin position="28"/>
        <end position="289"/>
    </location>
</feature>
<evidence type="ECO:0000313" key="4">
    <source>
        <dbReference type="Proteomes" id="UP000199239"/>
    </source>
</evidence>
<name>A0A1I6VB40_9RHOB</name>
<keyword evidence="1" id="KW-0732">Signal</keyword>
<dbReference type="PROSITE" id="PS50983">
    <property type="entry name" value="FE_B12_PBP"/>
    <property type="match status" value="1"/>
</dbReference>
<evidence type="ECO:0000256" key="1">
    <source>
        <dbReference type="SAM" id="SignalP"/>
    </source>
</evidence>
<evidence type="ECO:0000259" key="2">
    <source>
        <dbReference type="PROSITE" id="PS50983"/>
    </source>
</evidence>
<dbReference type="STRING" id="394264.SAMN04488040_3182"/>
<dbReference type="EMBL" id="FPAJ01000006">
    <property type="protein sequence ID" value="SFT10958.1"/>
    <property type="molecule type" value="Genomic_DNA"/>
</dbReference>
<feature type="domain" description="Fe/B12 periplasmic-binding" evidence="2">
    <location>
        <begin position="33"/>
        <end position="289"/>
    </location>
</feature>
<dbReference type="PANTHER" id="PTHR30535:SF4">
    <property type="entry name" value="HEMIN-BINDING PERIPLASMIC PROTEIN HMUT"/>
    <property type="match status" value="1"/>
</dbReference>
<dbReference type="Gene3D" id="3.40.50.1980">
    <property type="entry name" value="Nitrogenase molybdenum iron protein domain"/>
    <property type="match status" value="2"/>
</dbReference>
<dbReference type="AlphaFoldDB" id="A0A1I6VB40"/>
<dbReference type="InterPro" id="IPR050902">
    <property type="entry name" value="ABC_Transporter_SBP"/>
</dbReference>
<organism evidence="3 4">
    <name type="scientific">Sulfitobacter marinus</name>
    <dbReference type="NCBI Taxonomy" id="394264"/>
    <lineage>
        <taxon>Bacteria</taxon>
        <taxon>Pseudomonadati</taxon>
        <taxon>Pseudomonadota</taxon>
        <taxon>Alphaproteobacteria</taxon>
        <taxon>Rhodobacterales</taxon>
        <taxon>Roseobacteraceae</taxon>
        <taxon>Sulfitobacter</taxon>
    </lineage>
</organism>
<evidence type="ECO:0000313" key="3">
    <source>
        <dbReference type="EMBL" id="SFT10958.1"/>
    </source>
</evidence>
<dbReference type="Pfam" id="PF01497">
    <property type="entry name" value="Peripla_BP_2"/>
    <property type="match status" value="1"/>
</dbReference>
<feature type="signal peptide" evidence="1">
    <location>
        <begin position="1"/>
        <end position="27"/>
    </location>
</feature>
<sequence>MMCCRSGFTLRASIFALFVATALPVSAQEKPDGIVAIGGSITEIIYALGASDRLIARDTTSNYPAEAQALPDVGYMRALSPEGVLSVDPKMIISEDGAGPLETINVLEAANIPFMTVPDDYTAEGITSKINVVGQAIGEPEKAAQLAADLKTQLDAVVQTAQQKAGQAPKKVLFVLSTQGGRIMASGQNTAASAMIEMAGAQNAATGFEGYKPMTDEAVISAAPDVILMMDRGGDHNSTVAELVALPAVALTPAGQKSAVIRMDGLYLLGFGPRTADAVSDLSAALYGS</sequence>
<reference evidence="4" key="1">
    <citation type="submission" date="2016-10" db="EMBL/GenBank/DDBJ databases">
        <authorList>
            <person name="Varghese N."/>
            <person name="Submissions S."/>
        </authorList>
    </citation>
    <scope>NUCLEOTIDE SEQUENCE [LARGE SCALE GENOMIC DNA]</scope>
    <source>
        <strain evidence="4">DSM 23422</strain>
    </source>
</reference>
<protein>
    <submittedName>
        <fullName evidence="3">Iron complex transport system substrate-binding protein</fullName>
    </submittedName>
</protein>
<gene>
    <name evidence="3" type="ORF">SAMN04488040_3182</name>
</gene>
<dbReference type="CDD" id="cd01149">
    <property type="entry name" value="HutB"/>
    <property type="match status" value="1"/>
</dbReference>
<keyword evidence="4" id="KW-1185">Reference proteome</keyword>
<dbReference type="PANTHER" id="PTHR30535">
    <property type="entry name" value="VITAMIN B12-BINDING PROTEIN"/>
    <property type="match status" value="1"/>
</dbReference>
<dbReference type="SUPFAM" id="SSF53807">
    <property type="entry name" value="Helical backbone' metal receptor"/>
    <property type="match status" value="1"/>
</dbReference>